<feature type="transmembrane region" description="Helical" evidence="1">
    <location>
        <begin position="12"/>
        <end position="28"/>
    </location>
</feature>
<reference evidence="2" key="1">
    <citation type="submission" date="2014-02" db="EMBL/GenBank/DDBJ databases">
        <title>The Genome Sequence of Trichophyton rubrum (morphotype fischeri) CBS 288.86.</title>
        <authorList>
            <consortium name="The Broad Institute Genomics Platform"/>
            <person name="Cuomo C.A."/>
            <person name="White T.C."/>
            <person name="Graser Y."/>
            <person name="Martinez-Rossi N."/>
            <person name="Heitman J."/>
            <person name="Young S.K."/>
            <person name="Zeng Q."/>
            <person name="Gargeya S."/>
            <person name="Abouelleil A."/>
            <person name="Alvarado L."/>
            <person name="Chapman S.B."/>
            <person name="Gainer-Dewar J."/>
            <person name="Goldberg J."/>
            <person name="Griggs A."/>
            <person name="Gujja S."/>
            <person name="Hansen M."/>
            <person name="Howarth C."/>
            <person name="Imamovic A."/>
            <person name="Larimer J."/>
            <person name="Martinez D."/>
            <person name="Murphy C."/>
            <person name="Pearson M.D."/>
            <person name="Persinoti G."/>
            <person name="Poon T."/>
            <person name="Priest M."/>
            <person name="Roberts A.D."/>
            <person name="Saif S."/>
            <person name="Shea T.D."/>
            <person name="Sykes S.N."/>
            <person name="Wortman J."/>
            <person name="Nusbaum C."/>
            <person name="Birren B."/>
        </authorList>
    </citation>
    <scope>NUCLEOTIDE SEQUENCE [LARGE SCALE GENOMIC DNA]</scope>
    <source>
        <strain evidence="2">CBS 288.86</strain>
    </source>
</reference>
<dbReference type="AlphaFoldDB" id="A0A022W9U0"/>
<dbReference type="EMBL" id="KK207769">
    <property type="protein sequence ID" value="EZF54906.1"/>
    <property type="molecule type" value="Genomic_DNA"/>
</dbReference>
<keyword evidence="1" id="KW-1133">Transmembrane helix</keyword>
<evidence type="ECO:0000313" key="2">
    <source>
        <dbReference type="EMBL" id="EZF54906.1"/>
    </source>
</evidence>
<gene>
    <name evidence="2" type="ORF">H103_02410</name>
</gene>
<evidence type="ECO:0000256" key="1">
    <source>
        <dbReference type="SAM" id="Phobius"/>
    </source>
</evidence>
<keyword evidence="1" id="KW-0812">Transmembrane</keyword>
<proteinExistence type="predicted"/>
<dbReference type="HOGENOM" id="CLU_1714628_0_0_1"/>
<keyword evidence="1" id="KW-0472">Membrane</keyword>
<organism evidence="2">
    <name type="scientific">Trichophyton rubrum CBS 288.86</name>
    <dbReference type="NCBI Taxonomy" id="1215330"/>
    <lineage>
        <taxon>Eukaryota</taxon>
        <taxon>Fungi</taxon>
        <taxon>Dikarya</taxon>
        <taxon>Ascomycota</taxon>
        <taxon>Pezizomycotina</taxon>
        <taxon>Eurotiomycetes</taxon>
        <taxon>Eurotiomycetidae</taxon>
        <taxon>Onygenales</taxon>
        <taxon>Arthrodermataceae</taxon>
        <taxon>Trichophyton</taxon>
    </lineage>
</organism>
<protein>
    <submittedName>
        <fullName evidence="2">Uncharacterized protein</fullName>
    </submittedName>
</protein>
<dbReference type="Proteomes" id="UP000023758">
    <property type="component" value="Unassembled WGS sequence"/>
</dbReference>
<name>A0A022W9U0_TRIRU</name>
<accession>A0A022W9U0</accession>
<sequence>MAWRYPDRDKCPFLFSTSSLLFFFFYSSRLRLRLWLPRLPHSSNARECTSRWRTPQENDNSRIPAVALMPVRSPCAGSSLKEPLSRSTRSTAERYIVSTVVPVGVWCLPQRQRQRGCYTCSRQICSLTSLCTEYSPCLSSSYRVRSAALLCVD</sequence>